<name>A0ABX0A1E2_9BACT</name>
<evidence type="ECO:0000313" key="2">
    <source>
        <dbReference type="Proteomes" id="UP000753802"/>
    </source>
</evidence>
<sequence>MRKLIVLAALVGWLPGLAQVKEGFVRYKTAISGAGGNEMLSALAGNSGMSIYFKNERSLTELVTPLYTMRTLTDSKETITFMDGTGEKIYTRNPNSALKRIPQPKAPEPVVTVTTEKKKILGFDCTKMIVTDKDHKGNTATLTIWYTDKINCSASTGFINEAIAAKIKGMPLEIDIDKGAIKSKVTATELSLKPVPDATFAVSTAGYTERKAIPKKDPR</sequence>
<dbReference type="Proteomes" id="UP000753802">
    <property type="component" value="Unassembled WGS sequence"/>
</dbReference>
<reference evidence="1 2" key="1">
    <citation type="submission" date="2020-01" db="EMBL/GenBank/DDBJ databases">
        <title>Genome analysis.</title>
        <authorList>
            <person name="Wu S."/>
            <person name="Wang G."/>
        </authorList>
    </citation>
    <scope>NUCLEOTIDE SEQUENCE [LARGE SCALE GENOMIC DNA]</scope>
    <source>
        <strain evidence="1 2">SYL130</strain>
    </source>
</reference>
<evidence type="ECO:0008006" key="3">
    <source>
        <dbReference type="Google" id="ProtNLM"/>
    </source>
</evidence>
<proteinExistence type="predicted"/>
<evidence type="ECO:0000313" key="1">
    <source>
        <dbReference type="EMBL" id="NCI51035.1"/>
    </source>
</evidence>
<accession>A0ABX0A1E2</accession>
<dbReference type="RefSeq" id="WP_161819335.1">
    <property type="nucleotide sequence ID" value="NZ_JAACJS010000015.1"/>
</dbReference>
<dbReference type="EMBL" id="JAACJS010000015">
    <property type="protein sequence ID" value="NCI51035.1"/>
    <property type="molecule type" value="Genomic_DNA"/>
</dbReference>
<keyword evidence="2" id="KW-1185">Reference proteome</keyword>
<comment type="caution">
    <text evidence="1">The sequence shown here is derived from an EMBL/GenBank/DDBJ whole genome shotgun (WGS) entry which is preliminary data.</text>
</comment>
<organism evidence="1 2">
    <name type="scientific">Sediminibacterium roseum</name>
    <dbReference type="NCBI Taxonomy" id="1978412"/>
    <lineage>
        <taxon>Bacteria</taxon>
        <taxon>Pseudomonadati</taxon>
        <taxon>Bacteroidota</taxon>
        <taxon>Chitinophagia</taxon>
        <taxon>Chitinophagales</taxon>
        <taxon>Chitinophagaceae</taxon>
        <taxon>Sediminibacterium</taxon>
    </lineage>
</organism>
<gene>
    <name evidence="1" type="ORF">GWC95_13960</name>
</gene>
<protein>
    <recommendedName>
        <fullName evidence="3">DUF4412 domain-containing protein</fullName>
    </recommendedName>
</protein>